<evidence type="ECO:0000313" key="2">
    <source>
        <dbReference type="EMBL" id="CAA9305343.1"/>
    </source>
</evidence>
<dbReference type="EMBL" id="CADCUB010000006">
    <property type="protein sequence ID" value="CAA9305343.1"/>
    <property type="molecule type" value="Genomic_DNA"/>
</dbReference>
<dbReference type="InterPro" id="IPR029044">
    <property type="entry name" value="Nucleotide-diphossugar_trans"/>
</dbReference>
<sequence>MDGGVGEAARARTAMTGPLPATPAGPRQVARRAAERALPPGTPRRDVARAAWQSVRELRATTHRLRQVWTLPGLVEAGPPSYARWRRSHDASRSELAQQREQSRTAAQQPAVLVVVLAGGADSGPALTASLDSVRRQSWTHWRLAVALPSAAVEVEAGPDVAVHPAGPGGQAAAVGAAVAAAGTDFVVLLEAGDTLAPDCLYSVALASHRDPLVDLVVWDDDLVVEGRRTDPRFRPSWSPDLLTGADYVGRSFALRCSRFTHAGGLRDGFGDAATWDLLLRADLPAERVARVPRVLGHVARRPDLAGPEGVRAVQEHLDRAGLAATAVAAGQGVRTSWSLDQQWPTVTVVIPTRH</sequence>
<organism evidence="2">
    <name type="scientific">uncultured Frankineae bacterium</name>
    <dbReference type="NCBI Taxonomy" id="437475"/>
    <lineage>
        <taxon>Bacteria</taxon>
        <taxon>Bacillati</taxon>
        <taxon>Actinomycetota</taxon>
        <taxon>Actinomycetes</taxon>
        <taxon>Frankiales</taxon>
        <taxon>environmental samples</taxon>
    </lineage>
</organism>
<evidence type="ECO:0008006" key="3">
    <source>
        <dbReference type="Google" id="ProtNLM"/>
    </source>
</evidence>
<dbReference type="Gene3D" id="3.90.550.10">
    <property type="entry name" value="Spore Coat Polysaccharide Biosynthesis Protein SpsA, Chain A"/>
    <property type="match status" value="1"/>
</dbReference>
<protein>
    <recommendedName>
        <fullName evidence="3">Glycosyltransferase 2-like domain-containing protein</fullName>
    </recommendedName>
</protein>
<dbReference type="SUPFAM" id="SSF53448">
    <property type="entry name" value="Nucleotide-diphospho-sugar transferases"/>
    <property type="match status" value="1"/>
</dbReference>
<reference evidence="2" key="1">
    <citation type="submission" date="2020-02" db="EMBL/GenBank/DDBJ databases">
        <authorList>
            <person name="Meier V. D."/>
        </authorList>
    </citation>
    <scope>NUCLEOTIDE SEQUENCE</scope>
    <source>
        <strain evidence="2">AVDCRST_MAG07</strain>
    </source>
</reference>
<feature type="non-terminal residue" evidence="2">
    <location>
        <position position="355"/>
    </location>
</feature>
<proteinExistence type="predicted"/>
<dbReference type="AlphaFoldDB" id="A0A6J4KGR5"/>
<gene>
    <name evidence="2" type="ORF">AVDCRST_MAG07-45</name>
</gene>
<feature type="region of interest" description="Disordered" evidence="1">
    <location>
        <begin position="86"/>
        <end position="105"/>
    </location>
</feature>
<accession>A0A6J4KGR5</accession>
<name>A0A6J4KGR5_9ACTN</name>
<evidence type="ECO:0000256" key="1">
    <source>
        <dbReference type="SAM" id="MobiDB-lite"/>
    </source>
</evidence>
<feature type="region of interest" description="Disordered" evidence="1">
    <location>
        <begin position="1"/>
        <end position="28"/>
    </location>
</feature>